<protein>
    <submittedName>
        <fullName evidence="2">Uncharacterized protein</fullName>
    </submittedName>
</protein>
<dbReference type="WBParaSite" id="nRc.2.0.1.t23107-RA">
    <property type="protein sequence ID" value="nRc.2.0.1.t23107-RA"/>
    <property type="gene ID" value="nRc.2.0.1.g23107"/>
</dbReference>
<keyword evidence="1" id="KW-1185">Reference proteome</keyword>
<accession>A0A915JAC9</accession>
<dbReference type="AlphaFoldDB" id="A0A915JAC9"/>
<name>A0A915JAC9_ROMCU</name>
<organism evidence="1 2">
    <name type="scientific">Romanomermis culicivorax</name>
    <name type="common">Nematode worm</name>
    <dbReference type="NCBI Taxonomy" id="13658"/>
    <lineage>
        <taxon>Eukaryota</taxon>
        <taxon>Metazoa</taxon>
        <taxon>Ecdysozoa</taxon>
        <taxon>Nematoda</taxon>
        <taxon>Enoplea</taxon>
        <taxon>Dorylaimia</taxon>
        <taxon>Mermithida</taxon>
        <taxon>Mermithoidea</taxon>
        <taxon>Mermithidae</taxon>
        <taxon>Romanomermis</taxon>
    </lineage>
</organism>
<sequence>VKKSHKRKNLHTGANLKLLDGEKLKFLETGILDLNSKMNALLFNFDRQNQSINRFSADL</sequence>
<proteinExistence type="predicted"/>
<evidence type="ECO:0000313" key="2">
    <source>
        <dbReference type="WBParaSite" id="nRc.2.0.1.t23107-RA"/>
    </source>
</evidence>
<dbReference type="Proteomes" id="UP000887565">
    <property type="component" value="Unplaced"/>
</dbReference>
<evidence type="ECO:0000313" key="1">
    <source>
        <dbReference type="Proteomes" id="UP000887565"/>
    </source>
</evidence>
<reference evidence="2" key="1">
    <citation type="submission" date="2022-11" db="UniProtKB">
        <authorList>
            <consortium name="WormBaseParasite"/>
        </authorList>
    </citation>
    <scope>IDENTIFICATION</scope>
</reference>